<dbReference type="STRING" id="71784.A0A1Y2ATP9"/>
<evidence type="ECO:0000256" key="1">
    <source>
        <dbReference type="SAM" id="MobiDB-lite"/>
    </source>
</evidence>
<dbReference type="InterPro" id="IPR036389">
    <property type="entry name" value="RNase_III_sf"/>
</dbReference>
<dbReference type="GO" id="GO:0006396">
    <property type="term" value="P:RNA processing"/>
    <property type="evidence" value="ECO:0007669"/>
    <property type="project" value="InterPro"/>
</dbReference>
<organism evidence="3 4">
    <name type="scientific">Naematelia encephala</name>
    <dbReference type="NCBI Taxonomy" id="71784"/>
    <lineage>
        <taxon>Eukaryota</taxon>
        <taxon>Fungi</taxon>
        <taxon>Dikarya</taxon>
        <taxon>Basidiomycota</taxon>
        <taxon>Agaricomycotina</taxon>
        <taxon>Tremellomycetes</taxon>
        <taxon>Tremellales</taxon>
        <taxon>Naemateliaceae</taxon>
        <taxon>Naematelia</taxon>
    </lineage>
</organism>
<dbReference type="OrthoDB" id="2392202at2759"/>
<evidence type="ECO:0000313" key="3">
    <source>
        <dbReference type="EMBL" id="ORY25939.1"/>
    </source>
</evidence>
<feature type="region of interest" description="Disordered" evidence="1">
    <location>
        <begin position="168"/>
        <end position="203"/>
    </location>
</feature>
<keyword evidence="4" id="KW-1185">Reference proteome</keyword>
<dbReference type="Gene3D" id="1.10.1520.10">
    <property type="entry name" value="Ribonuclease III domain"/>
    <property type="match status" value="1"/>
</dbReference>
<dbReference type="SUPFAM" id="SSF69065">
    <property type="entry name" value="RNase III domain-like"/>
    <property type="match status" value="1"/>
</dbReference>
<dbReference type="Gene3D" id="3.30.160.20">
    <property type="match status" value="1"/>
</dbReference>
<dbReference type="CDD" id="cd00593">
    <property type="entry name" value="RIBOc"/>
    <property type="match status" value="1"/>
</dbReference>
<feature type="domain" description="RNase III" evidence="2">
    <location>
        <begin position="28"/>
        <end position="153"/>
    </location>
</feature>
<dbReference type="AlphaFoldDB" id="A0A1Y2ATP9"/>
<reference evidence="3 4" key="1">
    <citation type="submission" date="2016-07" db="EMBL/GenBank/DDBJ databases">
        <title>Pervasive Adenine N6-methylation of Active Genes in Fungi.</title>
        <authorList>
            <consortium name="DOE Joint Genome Institute"/>
            <person name="Mondo S.J."/>
            <person name="Dannebaum R.O."/>
            <person name="Kuo R.C."/>
            <person name="Labutti K."/>
            <person name="Haridas S."/>
            <person name="Kuo A."/>
            <person name="Salamov A."/>
            <person name="Ahrendt S.R."/>
            <person name="Lipzen A."/>
            <person name="Sullivan W."/>
            <person name="Andreopoulos W.B."/>
            <person name="Clum A."/>
            <person name="Lindquist E."/>
            <person name="Daum C."/>
            <person name="Ramamoorthy G.K."/>
            <person name="Gryganskyi A."/>
            <person name="Culley D."/>
            <person name="Magnuson J.K."/>
            <person name="James T.Y."/>
            <person name="O'Malley M.A."/>
            <person name="Stajich J.E."/>
            <person name="Spatafora J.W."/>
            <person name="Visel A."/>
            <person name="Grigoriev I.V."/>
        </authorList>
    </citation>
    <scope>NUCLEOTIDE SEQUENCE [LARGE SCALE GENOMIC DNA]</scope>
    <source>
        <strain evidence="3 4">68-887.2</strain>
    </source>
</reference>
<dbReference type="Proteomes" id="UP000193986">
    <property type="component" value="Unassembled WGS sequence"/>
</dbReference>
<gene>
    <name evidence="3" type="ORF">BCR39DRAFT_484974</name>
</gene>
<accession>A0A1Y2ATP9</accession>
<feature type="compositionally biased region" description="Basic and acidic residues" evidence="1">
    <location>
        <begin position="170"/>
        <end position="184"/>
    </location>
</feature>
<dbReference type="EMBL" id="MCFC01000052">
    <property type="protein sequence ID" value="ORY25939.1"/>
    <property type="molecule type" value="Genomic_DNA"/>
</dbReference>
<protein>
    <recommendedName>
        <fullName evidence="2">RNase III domain-containing protein</fullName>
    </recommendedName>
</protein>
<evidence type="ECO:0000259" key="2">
    <source>
        <dbReference type="PROSITE" id="PS50142"/>
    </source>
</evidence>
<dbReference type="PROSITE" id="PS50142">
    <property type="entry name" value="RNASE_3_2"/>
    <property type="match status" value="1"/>
</dbReference>
<sequence length="383" mass="43010">MPRDDFALSSMSMPPLPVDLPLPPLPHITNTDIYRVILTHGSMYQAVKKFDLTGVDGDKIYDYEKVEHVGDAILGAVVTILLHDLFPRLREGPATILKGLLICNVTLAQLADRYGMTRNLIAAPTSYKVAQNLVKTRGSLFESWVAGVWYSFLEQDIHEILNDEVEELKEDTADSKPSQEEVVRAQESQTSLDEPGPTTVEVDTPDVETANSIVDESKTVIDELQEDKITDLVDPQQTETIPATTLRKTRGQAYDHIDKWLRPLFTPIAHYALGEMQLEQKRIDALAPPPPDVAFEIPQEWASEDRNAVGSCALLHEFAQRKLRSMPFYEDQIARGGMWTVKCILFARDGRKWEEEATRLTKAAAKNVAAWKVYKAIDPQEAV</sequence>
<dbReference type="InterPro" id="IPR000999">
    <property type="entry name" value="RNase_III_dom"/>
</dbReference>
<evidence type="ECO:0000313" key="4">
    <source>
        <dbReference type="Proteomes" id="UP000193986"/>
    </source>
</evidence>
<dbReference type="SMART" id="SM00535">
    <property type="entry name" value="RIBOc"/>
    <property type="match status" value="1"/>
</dbReference>
<proteinExistence type="predicted"/>
<comment type="caution">
    <text evidence="3">The sequence shown here is derived from an EMBL/GenBank/DDBJ whole genome shotgun (WGS) entry which is preliminary data.</text>
</comment>
<name>A0A1Y2ATP9_9TREE</name>
<dbReference type="GO" id="GO:0004525">
    <property type="term" value="F:ribonuclease III activity"/>
    <property type="evidence" value="ECO:0007669"/>
    <property type="project" value="InterPro"/>
</dbReference>
<dbReference type="InParanoid" id="A0A1Y2ATP9"/>
<dbReference type="CDD" id="cd00048">
    <property type="entry name" value="DSRM_SF"/>
    <property type="match status" value="1"/>
</dbReference>
<dbReference type="Pfam" id="PF00636">
    <property type="entry name" value="Ribonuclease_3"/>
    <property type="match status" value="1"/>
</dbReference>
<dbReference type="SUPFAM" id="SSF54768">
    <property type="entry name" value="dsRNA-binding domain-like"/>
    <property type="match status" value="1"/>
</dbReference>